<dbReference type="PROSITE" id="PS51782">
    <property type="entry name" value="LYSM"/>
    <property type="match status" value="1"/>
</dbReference>
<reference evidence="3" key="1">
    <citation type="journal article" date="2014" name="Nat. Commun.">
        <title>Genome sequence of mungbean and insights into evolution within Vigna species.</title>
        <authorList>
            <person name="Kang Y.J."/>
            <person name="Kim S.K."/>
            <person name="Kim M.Y."/>
            <person name="Lestari P."/>
            <person name="Kim K.H."/>
            <person name="Ha B.K."/>
            <person name="Jun T.H."/>
            <person name="Hwang W.J."/>
            <person name="Lee T."/>
            <person name="Lee J."/>
            <person name="Shim S."/>
            <person name="Yoon M.Y."/>
            <person name="Jang Y.E."/>
            <person name="Han K.S."/>
            <person name="Taeprayoon P."/>
            <person name="Yoon N."/>
            <person name="Somta P."/>
            <person name="Tanya P."/>
            <person name="Kim K.S."/>
            <person name="Gwag J.G."/>
            <person name="Moon J.K."/>
            <person name="Lee Y.H."/>
            <person name="Park B.S."/>
            <person name="Bombarely A."/>
            <person name="Doyle J.J."/>
            <person name="Jackson S.A."/>
            <person name="Schafleitner R."/>
            <person name="Srinives P."/>
            <person name="Varshney R.K."/>
            <person name="Lee S.H."/>
        </authorList>
    </citation>
    <scope>NUCLEOTIDE SEQUENCE [LARGE SCALE GENOMIC DNA]</scope>
    <source>
        <strain evidence="3">cv. VC1973A</strain>
    </source>
</reference>
<dbReference type="PANTHER" id="PTHR20932:SF55">
    <property type="entry name" value="LYSM DOMAIN-CONTAINING PROTEIN"/>
    <property type="match status" value="1"/>
</dbReference>
<dbReference type="InterPro" id="IPR036779">
    <property type="entry name" value="LysM_dom_sf"/>
</dbReference>
<organism evidence="3 4">
    <name type="scientific">Vigna radiata var. radiata</name>
    <name type="common">Mung bean</name>
    <name type="synonym">Phaseolus aureus</name>
    <dbReference type="NCBI Taxonomy" id="3916"/>
    <lineage>
        <taxon>Eukaryota</taxon>
        <taxon>Viridiplantae</taxon>
        <taxon>Streptophyta</taxon>
        <taxon>Embryophyta</taxon>
        <taxon>Tracheophyta</taxon>
        <taxon>Spermatophyta</taxon>
        <taxon>Magnoliopsida</taxon>
        <taxon>eudicotyledons</taxon>
        <taxon>Gunneridae</taxon>
        <taxon>Pentapetalae</taxon>
        <taxon>rosids</taxon>
        <taxon>fabids</taxon>
        <taxon>Fabales</taxon>
        <taxon>Fabaceae</taxon>
        <taxon>Papilionoideae</taxon>
        <taxon>50 kb inversion clade</taxon>
        <taxon>NPAAA clade</taxon>
        <taxon>indigoferoid/millettioid clade</taxon>
        <taxon>Phaseoleae</taxon>
        <taxon>Vigna</taxon>
    </lineage>
</organism>
<dbReference type="Gene3D" id="3.10.350.10">
    <property type="entry name" value="LysM domain"/>
    <property type="match status" value="1"/>
</dbReference>
<feature type="region of interest" description="Disordered" evidence="1">
    <location>
        <begin position="258"/>
        <end position="286"/>
    </location>
</feature>
<reference evidence="4" key="2">
    <citation type="submission" date="2025-08" db="UniProtKB">
        <authorList>
            <consortium name="RefSeq"/>
        </authorList>
    </citation>
    <scope>IDENTIFICATION</scope>
    <source>
        <tissue evidence="4">Leaf</tissue>
    </source>
</reference>
<feature type="domain" description="LysM" evidence="2">
    <location>
        <begin position="37"/>
        <end position="81"/>
    </location>
</feature>
<evidence type="ECO:0000313" key="3">
    <source>
        <dbReference type="Proteomes" id="UP000087766"/>
    </source>
</evidence>
<evidence type="ECO:0000259" key="2">
    <source>
        <dbReference type="PROSITE" id="PS51782"/>
    </source>
</evidence>
<proteinExistence type="predicted"/>
<evidence type="ECO:0000256" key="1">
    <source>
        <dbReference type="SAM" id="MobiDB-lite"/>
    </source>
</evidence>
<dbReference type="GeneID" id="106778253"/>
<dbReference type="AlphaFoldDB" id="A0A3Q0FFK2"/>
<dbReference type="OrthoDB" id="538216at2759"/>
<sequence>MQIQTCPTYEYDENLPNRQMMMMPSLASTSPPTPAYIQHPISKLDTLAGIAIKYGVEVADIRKVNGLVTDMQMFALKTLHIPLNGKHPQPSSTGFTDGHKHCYSCRQDETENSPADNTSYELFESFQPLRRKSSEHKLSSVRRSLPGQYGAKPKMKKCASEIFSMVEYEKRSFKYSENGSFNQNSPMSGKTLGHHRNALSLATDSYERSDIMAGVADRKSNLDKRNATLIRRNHKSEVNLQRIPELLMKQDSSSNGGFYTRSANGLAQRQKSSSRLALTSYSKQMV</sequence>
<dbReference type="RefSeq" id="XP_022642845.1">
    <property type="nucleotide sequence ID" value="XM_022787124.1"/>
</dbReference>
<dbReference type="PANTHER" id="PTHR20932">
    <property type="entry name" value="LYSM AND PUTATIVE PEPTIDOGLYCAN-BINDING DOMAIN-CONTAINING PROTEIN"/>
    <property type="match status" value="1"/>
</dbReference>
<gene>
    <name evidence="4" type="primary">LOC106778253</name>
</gene>
<dbReference type="CDD" id="cd00118">
    <property type="entry name" value="LysM"/>
    <property type="match status" value="1"/>
</dbReference>
<protein>
    <submittedName>
        <fullName evidence="4">Uncharacterized protein LOC106778253</fullName>
    </submittedName>
</protein>
<dbReference type="InterPro" id="IPR018392">
    <property type="entry name" value="LysM"/>
</dbReference>
<dbReference type="Pfam" id="PF01476">
    <property type="entry name" value="LysM"/>
    <property type="match status" value="1"/>
</dbReference>
<accession>A0A3Q0FFK2</accession>
<dbReference type="KEGG" id="vra:106778253"/>
<evidence type="ECO:0000313" key="4">
    <source>
        <dbReference type="RefSeq" id="XP_022642845.1"/>
    </source>
</evidence>
<dbReference type="InterPro" id="IPR045030">
    <property type="entry name" value="LYSM1-4"/>
</dbReference>
<dbReference type="SUPFAM" id="SSF54106">
    <property type="entry name" value="LysM domain"/>
    <property type="match status" value="1"/>
</dbReference>
<feature type="region of interest" description="Disordered" evidence="1">
    <location>
        <begin position="133"/>
        <end position="152"/>
    </location>
</feature>
<keyword evidence="3" id="KW-1185">Reference proteome</keyword>
<dbReference type="Proteomes" id="UP000087766">
    <property type="component" value="Chromosome 2"/>
</dbReference>
<name>A0A3Q0FFK2_VIGRR</name>